<protein>
    <submittedName>
        <fullName evidence="1">Uncharacterized protein</fullName>
    </submittedName>
</protein>
<dbReference type="EMBL" id="CP001600">
    <property type="protein sequence ID" value="ACR70754.1"/>
    <property type="molecule type" value="Genomic_DNA"/>
</dbReference>
<dbReference type="GeneID" id="69540469"/>
<reference evidence="2" key="1">
    <citation type="submission" date="2009-03" db="EMBL/GenBank/DDBJ databases">
        <title>Complete genome sequence of Edwardsiella ictaluri 93-146.</title>
        <authorList>
            <person name="Williams M.L."/>
            <person name="Gillaspy A.F."/>
            <person name="Dyer D.W."/>
            <person name="Thune R.L."/>
            <person name="Waldbieser G.C."/>
            <person name="Schuster S.C."/>
            <person name="Gipson J."/>
            <person name="Zaitshik J."/>
            <person name="Landry C."/>
            <person name="Lawrence M.L."/>
        </authorList>
    </citation>
    <scope>NUCLEOTIDE SEQUENCE [LARGE SCALE GENOMIC DNA]</scope>
    <source>
        <strain evidence="2">93-146</strain>
    </source>
</reference>
<dbReference type="KEGG" id="eic:NT01EI_3626"/>
<evidence type="ECO:0000313" key="1">
    <source>
        <dbReference type="EMBL" id="ACR70754.1"/>
    </source>
</evidence>
<dbReference type="STRING" id="67780.B6E78_09790"/>
<gene>
    <name evidence="1" type="ordered locus">NT01EI_3626</name>
</gene>
<organism evidence="1 2">
    <name type="scientific">Edwardsiella ictaluri (strain 93-146)</name>
    <dbReference type="NCBI Taxonomy" id="634503"/>
    <lineage>
        <taxon>Bacteria</taxon>
        <taxon>Pseudomonadati</taxon>
        <taxon>Pseudomonadota</taxon>
        <taxon>Gammaproteobacteria</taxon>
        <taxon>Enterobacterales</taxon>
        <taxon>Hafniaceae</taxon>
        <taxon>Edwardsiella</taxon>
    </lineage>
</organism>
<accession>C5BGQ7</accession>
<evidence type="ECO:0000313" key="2">
    <source>
        <dbReference type="Proteomes" id="UP000001485"/>
    </source>
</evidence>
<proteinExistence type="predicted"/>
<reference evidence="1 2" key="2">
    <citation type="journal article" date="2012" name="J. Bacteriol.">
        <title>Genome Sequence of Edwardsiella ictaluri 93-146, a Strain Associated with a Natural Channel Catfish Outbreak of Enteric Septicemia of Catfish.</title>
        <authorList>
            <person name="Williams M.L."/>
            <person name="Gillaspy A.F."/>
            <person name="Dyer D.W."/>
            <person name="Thune R.L."/>
            <person name="Waldbieser G.C."/>
            <person name="Schuster S.C."/>
            <person name="Gipson J."/>
            <person name="Zaitshik J."/>
            <person name="Landry C."/>
            <person name="Banes M.M."/>
            <person name="Lawrence M.L."/>
        </authorList>
    </citation>
    <scope>NUCLEOTIDE SEQUENCE [LARGE SCALE GENOMIC DNA]</scope>
    <source>
        <strain evidence="1 2">93-146</strain>
    </source>
</reference>
<name>C5BGQ7_EDWI9</name>
<dbReference type="AlphaFoldDB" id="C5BGQ7"/>
<dbReference type="PATRIC" id="fig|634503.3.peg.3233"/>
<dbReference type="HOGENOM" id="CLU_2259339_0_0_6"/>
<dbReference type="Proteomes" id="UP000001485">
    <property type="component" value="Chromosome"/>
</dbReference>
<dbReference type="RefSeq" id="WP_015872795.1">
    <property type="nucleotide sequence ID" value="NC_012779.2"/>
</dbReference>
<sequence length="106" mass="11449">MRACGIRWGALLLACGCDAARDPFQPPERATATSAAVSAVGIVGRTPCFSLWLRDEIGRWRPAALPASPSPALSRSLTLRFTPLTLYPFRCPRLIPLAARREGEGT</sequence>